<feature type="region of interest" description="Disordered" evidence="1">
    <location>
        <begin position="191"/>
        <end position="241"/>
    </location>
</feature>
<evidence type="ECO:0000313" key="3">
    <source>
        <dbReference type="EMBL" id="PJE97971.1"/>
    </source>
</evidence>
<keyword evidence="5" id="KW-1185">Reference proteome</keyword>
<name>A0A2M8M195_9ACTN</name>
<sequence>MIHEVDDALQSLLTADVLAGTGVEVVFEAPTREWAARRNAPTVNLFLYDIRESVVHRQQGRVPEYDADGTTVAIHSPPRWFALSYLATAWTKRPQDEHRLLSVLLAGLLPHPVLPADRLSGSLRALGLAVPCDIARPPGEGRALADVWSALGGELKPSLDLVVTAPLSAGRRVAAPPVTDALLVRAVDASGGPLETPAREEVRRPRYEGDREEPGAPAVPVGTRRVRGEAARRPPPGPVPR</sequence>
<dbReference type="InterPro" id="IPR025351">
    <property type="entry name" value="Pvc16_N"/>
</dbReference>
<dbReference type="Proteomes" id="UP000230407">
    <property type="component" value="Unassembled WGS sequence"/>
</dbReference>
<organism evidence="3 5">
    <name type="scientific">Streptomyces carminius</name>
    <dbReference type="NCBI Taxonomy" id="2665496"/>
    <lineage>
        <taxon>Bacteria</taxon>
        <taxon>Bacillati</taxon>
        <taxon>Actinomycetota</taxon>
        <taxon>Actinomycetes</taxon>
        <taxon>Kitasatosporales</taxon>
        <taxon>Streptomycetaceae</taxon>
        <taxon>Streptomyces</taxon>
    </lineage>
</organism>
<protein>
    <submittedName>
        <fullName evidence="3">DUF4255 domain-containing protein</fullName>
    </submittedName>
</protein>
<feature type="domain" description="Pvc16 N-terminal" evidence="2">
    <location>
        <begin position="4"/>
        <end position="179"/>
    </location>
</feature>
<proteinExistence type="predicted"/>
<accession>A0A2M8M195</accession>
<dbReference type="Pfam" id="PF14065">
    <property type="entry name" value="Pvc16_N"/>
    <property type="match status" value="1"/>
</dbReference>
<evidence type="ECO:0000313" key="4">
    <source>
        <dbReference type="EMBL" id="PJF01797.1"/>
    </source>
</evidence>
<evidence type="ECO:0000256" key="1">
    <source>
        <dbReference type="SAM" id="MobiDB-lite"/>
    </source>
</evidence>
<evidence type="ECO:0000313" key="5">
    <source>
        <dbReference type="Proteomes" id="UP000230407"/>
    </source>
</evidence>
<reference evidence="3 5" key="1">
    <citation type="submission" date="2017-11" db="EMBL/GenBank/DDBJ databases">
        <title>Streptomyces carmine sp. nov., a novel actinomycete isolated from Sophora alopecuroides in Xinjiang, China.</title>
        <authorList>
            <person name="Wang Y."/>
            <person name="Luo X."/>
            <person name="Wan C."/>
            <person name="Zhang L."/>
        </authorList>
    </citation>
    <scope>NUCLEOTIDE SEQUENCE [LARGE SCALE GENOMIC DNA]</scope>
    <source>
        <strain evidence="3 5">TRM SA0054</strain>
    </source>
</reference>
<dbReference type="AlphaFoldDB" id="A0A2M8M195"/>
<dbReference type="EMBL" id="PGGW01000008">
    <property type="protein sequence ID" value="PJF01797.1"/>
    <property type="molecule type" value="Genomic_DNA"/>
</dbReference>
<gene>
    <name evidence="4" type="ORF">CUT44_01565</name>
    <name evidence="3" type="ORF">CUT44_09825</name>
</gene>
<dbReference type="EMBL" id="PGGW01000038">
    <property type="protein sequence ID" value="PJE97971.1"/>
    <property type="molecule type" value="Genomic_DNA"/>
</dbReference>
<comment type="caution">
    <text evidence="3">The sequence shown here is derived from an EMBL/GenBank/DDBJ whole genome shotgun (WGS) entry which is preliminary data.</text>
</comment>
<feature type="compositionally biased region" description="Basic and acidic residues" evidence="1">
    <location>
        <begin position="197"/>
        <end position="214"/>
    </location>
</feature>
<evidence type="ECO:0000259" key="2">
    <source>
        <dbReference type="Pfam" id="PF14065"/>
    </source>
</evidence>
<dbReference type="RefSeq" id="WP_100200259.1">
    <property type="nucleotide sequence ID" value="NZ_PGGW01000008.1"/>
</dbReference>